<evidence type="ECO:0000259" key="1">
    <source>
        <dbReference type="Pfam" id="PF18655"/>
    </source>
</evidence>
<accession>A0AAW5WGF7</accession>
<dbReference type="EMBL" id="JAKUVW010000001">
    <property type="protein sequence ID" value="MCY7059358.1"/>
    <property type="molecule type" value="Genomic_DNA"/>
</dbReference>
<feature type="non-terminal residue" evidence="2">
    <location>
        <position position="50"/>
    </location>
</feature>
<reference evidence="2 3" key="1">
    <citation type="journal article" date="2022" name="Med Res Arch">
        <title>Genomic identification of streptococcal strains and relation to clinical characteristics. A substudy to The Partial Oral Treatment of Endocarditis (POET) Trial.</title>
        <authorList>
            <person name="Christensen J."/>
            <person name="Jensen C."/>
            <person name="Dargis R."/>
            <person name="Nielsen X."/>
            <person name="Pries- Heje M."/>
            <person name="Wiingaard C."/>
            <person name="Ihlemann N."/>
            <person name="Gill S."/>
            <person name="Bruun N."/>
            <person name="Elming H."/>
            <person name="Povlsen J."/>
            <person name="Madsen T."/>
            <person name="Jensen K."/>
            <person name="Fuursted K."/>
            <person name="Ostergaard L."/>
            <person name="Christiansen U."/>
            <person name="Rosenvinge F."/>
            <person name="Helweg-Larsen J."/>
            <person name="Fosbol E."/>
            <person name="Kober L."/>
            <person name="Torp-Pedersen C."/>
            <person name="Tonder N."/>
            <person name="Moser C."/>
            <person name="Iversen K."/>
            <person name="Bundgaard H."/>
        </authorList>
    </citation>
    <scope>NUCLEOTIDE SEQUENCE [LARGE SCALE GENOMIC DNA]</scope>
    <source>
        <strain evidence="2 3">K16259064</strain>
    </source>
</reference>
<dbReference type="Proteomes" id="UP001207177">
    <property type="component" value="Unassembled WGS sequence"/>
</dbReference>
<dbReference type="Pfam" id="PF18655">
    <property type="entry name" value="SHIRT"/>
    <property type="match status" value="1"/>
</dbReference>
<feature type="non-terminal residue" evidence="2">
    <location>
        <position position="1"/>
    </location>
</feature>
<evidence type="ECO:0000313" key="3">
    <source>
        <dbReference type="Proteomes" id="UP001207177"/>
    </source>
</evidence>
<protein>
    <submittedName>
        <fullName evidence="2">SHIRT domain-containing protein</fullName>
    </submittedName>
</protein>
<evidence type="ECO:0000313" key="2">
    <source>
        <dbReference type="EMBL" id="MCY7059358.1"/>
    </source>
</evidence>
<proteinExistence type="predicted"/>
<dbReference type="RefSeq" id="WP_268711082.1">
    <property type="nucleotide sequence ID" value="NZ_JAKUVW010000001.1"/>
</dbReference>
<dbReference type="AlphaFoldDB" id="A0AAW5WGF7"/>
<feature type="domain" description="SHIRT" evidence="1">
    <location>
        <begin position="3"/>
        <end position="38"/>
    </location>
</feature>
<name>A0AAW5WGF7_STROR</name>
<gene>
    <name evidence="2" type="ORF">MK395_00790</name>
</gene>
<sequence length="50" mass="5570">SKTEVKTAEGTWSFKSYDKASETINGADAHFVGTWEFTPAPTYKATHEFV</sequence>
<organism evidence="2 3">
    <name type="scientific">Streptococcus oralis</name>
    <dbReference type="NCBI Taxonomy" id="1303"/>
    <lineage>
        <taxon>Bacteria</taxon>
        <taxon>Bacillati</taxon>
        <taxon>Bacillota</taxon>
        <taxon>Bacilli</taxon>
        <taxon>Lactobacillales</taxon>
        <taxon>Streptococcaceae</taxon>
        <taxon>Streptococcus</taxon>
    </lineage>
</organism>
<comment type="caution">
    <text evidence="2">The sequence shown here is derived from an EMBL/GenBank/DDBJ whole genome shotgun (WGS) entry which is preliminary data.</text>
</comment>
<dbReference type="InterPro" id="IPR041030">
    <property type="entry name" value="SHIRT"/>
</dbReference>